<dbReference type="AlphaFoldDB" id="A0A090RT00"/>
<feature type="compositionally biased region" description="Low complexity" evidence="1">
    <location>
        <begin position="16"/>
        <end position="25"/>
    </location>
</feature>
<proteinExistence type="predicted"/>
<accession>A0A090RT00</accession>
<dbReference type="EMBL" id="BBMR01000002">
    <property type="protein sequence ID" value="GAL18411.1"/>
    <property type="molecule type" value="Genomic_DNA"/>
</dbReference>
<organism evidence="2 3">
    <name type="scientific">Vibrio maritimus</name>
    <dbReference type="NCBI Taxonomy" id="990268"/>
    <lineage>
        <taxon>Bacteria</taxon>
        <taxon>Pseudomonadati</taxon>
        <taxon>Pseudomonadota</taxon>
        <taxon>Gammaproteobacteria</taxon>
        <taxon>Vibrionales</taxon>
        <taxon>Vibrionaceae</taxon>
        <taxon>Vibrio</taxon>
    </lineage>
</organism>
<evidence type="ECO:0000256" key="1">
    <source>
        <dbReference type="SAM" id="MobiDB-lite"/>
    </source>
</evidence>
<evidence type="ECO:0000313" key="3">
    <source>
        <dbReference type="Proteomes" id="UP000029228"/>
    </source>
</evidence>
<name>A0A090RT00_9VIBR</name>
<evidence type="ECO:0000313" key="2">
    <source>
        <dbReference type="EMBL" id="GAL18411.1"/>
    </source>
</evidence>
<comment type="caution">
    <text evidence="2">The sequence shown here is derived from an EMBL/GenBank/DDBJ whole genome shotgun (WGS) entry which is preliminary data.</text>
</comment>
<feature type="region of interest" description="Disordered" evidence="1">
    <location>
        <begin position="1"/>
        <end position="25"/>
    </location>
</feature>
<keyword evidence="3" id="KW-1185">Reference proteome</keyword>
<gene>
    <name evidence="2" type="ORF">JCM19235_6964</name>
</gene>
<reference evidence="2 3" key="1">
    <citation type="submission" date="2014-09" db="EMBL/GenBank/DDBJ databases">
        <title>Vibrio maritimus JCM 19235. (C45) whole genome shotgun sequence.</title>
        <authorList>
            <person name="Sawabe T."/>
            <person name="Meirelles P."/>
            <person name="Nakanishi M."/>
            <person name="Sayaka M."/>
            <person name="Hattori M."/>
            <person name="Ohkuma M."/>
        </authorList>
    </citation>
    <scope>NUCLEOTIDE SEQUENCE [LARGE SCALE GENOMIC DNA]</scope>
    <source>
        <strain evidence="3">JCM19235</strain>
    </source>
</reference>
<dbReference type="Proteomes" id="UP000029228">
    <property type="component" value="Unassembled WGS sequence"/>
</dbReference>
<protein>
    <submittedName>
        <fullName evidence="2">Uncharacterized protein</fullName>
    </submittedName>
</protein>
<feature type="compositionally biased region" description="Polar residues" evidence="1">
    <location>
        <begin position="1"/>
        <end position="15"/>
    </location>
</feature>
<sequence>MIALRSQSMSDEYQQSASDPDPSIPPHSILVEMLASNVIAYLRDEAGMTFQEVIDFSVQDIHQSYSVPNEAIVDFAHLYLIDELERRLENYAVDEQEVQFDENSSALTRQFVAYLDSDDEYIHQPKIQ</sequence>